<feature type="binding site" evidence="4">
    <location>
        <position position="36"/>
    </location>
    <ligand>
        <name>Mg(2+)</name>
        <dbReference type="ChEBI" id="CHEBI:18420"/>
    </ligand>
</feature>
<evidence type="ECO:0000256" key="2">
    <source>
        <dbReference type="PIRSR" id="PIRSR000915-1"/>
    </source>
</evidence>
<evidence type="ECO:0000256" key="3">
    <source>
        <dbReference type="PIRSR" id="PIRSR000915-2"/>
    </source>
</evidence>
<dbReference type="OrthoDB" id="413953at2759"/>
<dbReference type="AlphaFoldDB" id="A0A9P0L648"/>
<feature type="binding site" evidence="3">
    <location>
        <position position="227"/>
    </location>
    <ligand>
        <name>substrate</name>
    </ligand>
</feature>
<organism evidence="5 6">
    <name type="scientific">Acanthoscelides obtectus</name>
    <name type="common">Bean weevil</name>
    <name type="synonym">Bruchus obtectus</name>
    <dbReference type="NCBI Taxonomy" id="200917"/>
    <lineage>
        <taxon>Eukaryota</taxon>
        <taxon>Metazoa</taxon>
        <taxon>Ecdysozoa</taxon>
        <taxon>Arthropoda</taxon>
        <taxon>Hexapoda</taxon>
        <taxon>Insecta</taxon>
        <taxon>Pterygota</taxon>
        <taxon>Neoptera</taxon>
        <taxon>Endopterygota</taxon>
        <taxon>Coleoptera</taxon>
        <taxon>Polyphaga</taxon>
        <taxon>Cucujiformia</taxon>
        <taxon>Chrysomeloidea</taxon>
        <taxon>Chrysomelidae</taxon>
        <taxon>Bruchinae</taxon>
        <taxon>Bruchini</taxon>
        <taxon>Acanthoscelides</taxon>
    </lineage>
</organism>
<dbReference type="PIRSF" id="PIRSF000915">
    <property type="entry name" value="PGP-type_phosphatase"/>
    <property type="match status" value="1"/>
</dbReference>
<comment type="similarity">
    <text evidence="1">Belongs to the HAD-like hydrolase superfamily.</text>
</comment>
<feature type="binding site" evidence="4">
    <location>
        <position position="34"/>
    </location>
    <ligand>
        <name>Mg(2+)</name>
        <dbReference type="ChEBI" id="CHEBI:18420"/>
    </ligand>
</feature>
<dbReference type="PANTHER" id="PTHR19288">
    <property type="entry name" value="4-NITROPHENYLPHOSPHATASE-RELATED"/>
    <property type="match status" value="1"/>
</dbReference>
<reference evidence="5" key="1">
    <citation type="submission" date="2022-03" db="EMBL/GenBank/DDBJ databases">
        <authorList>
            <person name="Sayadi A."/>
        </authorList>
    </citation>
    <scope>NUCLEOTIDE SEQUENCE</scope>
</reference>
<protein>
    <recommendedName>
        <fullName evidence="7">4-nitrophenylphosphatase</fullName>
    </recommendedName>
</protein>
<evidence type="ECO:0000313" key="6">
    <source>
        <dbReference type="Proteomes" id="UP001152888"/>
    </source>
</evidence>
<evidence type="ECO:0000256" key="1">
    <source>
        <dbReference type="PIRNR" id="PIRNR000915"/>
    </source>
</evidence>
<proteinExistence type="inferred from homology"/>
<gene>
    <name evidence="5" type="ORF">ACAOBT_LOCUS18413</name>
</gene>
<feature type="active site" description="Nucleophile" evidence="2">
    <location>
        <position position="34"/>
    </location>
</feature>
<dbReference type="PANTHER" id="PTHR19288:SF4">
    <property type="entry name" value="RE04130P-RELATED"/>
    <property type="match status" value="1"/>
</dbReference>
<evidence type="ECO:0000313" key="5">
    <source>
        <dbReference type="EMBL" id="CAH1988329.1"/>
    </source>
</evidence>
<dbReference type="GO" id="GO:0016791">
    <property type="term" value="F:phosphatase activity"/>
    <property type="evidence" value="ECO:0007669"/>
    <property type="project" value="TreeGrafter"/>
</dbReference>
<dbReference type="NCBIfam" id="TIGR01460">
    <property type="entry name" value="HAD-SF-IIA"/>
    <property type="match status" value="1"/>
</dbReference>
<feature type="binding site" evidence="4">
    <location>
        <position position="253"/>
    </location>
    <ligand>
        <name>Mg(2+)</name>
        <dbReference type="ChEBI" id="CHEBI:18420"/>
    </ligand>
</feature>
<dbReference type="InterPro" id="IPR023214">
    <property type="entry name" value="HAD_sf"/>
</dbReference>
<dbReference type="InterPro" id="IPR006357">
    <property type="entry name" value="HAD-SF_hydro_IIA"/>
</dbReference>
<dbReference type="EMBL" id="CAKOFQ010007042">
    <property type="protein sequence ID" value="CAH1988329.1"/>
    <property type="molecule type" value="Genomic_DNA"/>
</dbReference>
<keyword evidence="4" id="KW-0460">Magnesium</keyword>
<comment type="caution">
    <text evidence="5">The sequence shown here is derived from an EMBL/GenBank/DDBJ whole genome shotgun (WGS) entry which is preliminary data.</text>
</comment>
<name>A0A9P0L648_ACAOB</name>
<dbReference type="GO" id="GO:0005737">
    <property type="term" value="C:cytoplasm"/>
    <property type="evidence" value="ECO:0007669"/>
    <property type="project" value="TreeGrafter"/>
</dbReference>
<evidence type="ECO:0000256" key="4">
    <source>
        <dbReference type="PIRSR" id="PIRSR000915-3"/>
    </source>
</evidence>
<keyword evidence="4" id="KW-0479">Metal-binding</keyword>
<dbReference type="InterPro" id="IPR036412">
    <property type="entry name" value="HAD-like_sf"/>
</dbReference>
<evidence type="ECO:0008006" key="7">
    <source>
        <dbReference type="Google" id="ProtNLM"/>
    </source>
</evidence>
<dbReference type="Pfam" id="PF13242">
    <property type="entry name" value="Hydrolase_like"/>
    <property type="match status" value="1"/>
</dbReference>
<dbReference type="SUPFAM" id="SSF56784">
    <property type="entry name" value="HAD-like"/>
    <property type="match status" value="1"/>
</dbReference>
<keyword evidence="1" id="KW-0378">Hydrolase</keyword>
<feature type="active site" description="Proton donor" evidence="2">
    <location>
        <position position="36"/>
    </location>
</feature>
<comment type="cofactor">
    <cofactor evidence="4">
        <name>Mg(2+)</name>
        <dbReference type="ChEBI" id="CHEBI:18420"/>
    </cofactor>
    <text evidence="4">Divalent metal ions. Mg(2+) is the most effective.</text>
</comment>
<dbReference type="Pfam" id="PF13344">
    <property type="entry name" value="Hydrolase_6"/>
    <property type="match status" value="1"/>
</dbReference>
<sequence length="311" mass="35512">MHSVIRILKMRNLADVSKGEQREFFKSFDYVMSDMDGVIWTKYQVHKGAADCLNALKSMGKRVHYVTNNSIAKSEDLAKLLRLNKFDAKDEDVTNPQHTVIDHLKEKRFEGTLYAMVTENVRAQIRNAGFTVAPPPEYPIEESIEAMTKYLQDDPNVKAILTGINFNMTFLELQKALMYLKREDCSFFTCGTDMEIPIGPIGPLIGTGRFTEILSSISNRKPINIAKPSLLSCAHVNKKLGIQKPNRALFIGDYISQDMQMAAMGGYQKLLVLSGHAKLKDLENWRHPEEWKPQYYIEDLNTLYQIIKELD</sequence>
<dbReference type="GO" id="GO:0046872">
    <property type="term" value="F:metal ion binding"/>
    <property type="evidence" value="ECO:0007669"/>
    <property type="project" value="UniProtKB-KW"/>
</dbReference>
<dbReference type="Gene3D" id="3.40.50.1000">
    <property type="entry name" value="HAD superfamily/HAD-like"/>
    <property type="match status" value="2"/>
</dbReference>
<accession>A0A9P0L648</accession>
<keyword evidence="6" id="KW-1185">Reference proteome</keyword>
<dbReference type="Proteomes" id="UP001152888">
    <property type="component" value="Unassembled WGS sequence"/>
</dbReference>